<evidence type="ECO:0000256" key="1">
    <source>
        <dbReference type="SAM" id="Phobius"/>
    </source>
</evidence>
<dbReference type="Proteomes" id="UP000008553">
    <property type="component" value="Unassembled WGS sequence"/>
</dbReference>
<gene>
    <name evidence="2" type="ORF">PY04643</name>
</gene>
<feature type="transmembrane region" description="Helical" evidence="1">
    <location>
        <begin position="12"/>
        <end position="31"/>
    </location>
</feature>
<organism evidence="2 3">
    <name type="scientific">Plasmodium yoelii yoelii</name>
    <dbReference type="NCBI Taxonomy" id="73239"/>
    <lineage>
        <taxon>Eukaryota</taxon>
        <taxon>Sar</taxon>
        <taxon>Alveolata</taxon>
        <taxon>Apicomplexa</taxon>
        <taxon>Aconoidasida</taxon>
        <taxon>Haemosporida</taxon>
        <taxon>Plasmodiidae</taxon>
        <taxon>Plasmodium</taxon>
        <taxon>Plasmodium (Vinckeia)</taxon>
    </lineage>
</organism>
<dbReference type="PaxDb" id="73239-Q7RFR1"/>
<dbReference type="InParanoid" id="Q7RFR1"/>
<proteinExistence type="predicted"/>
<evidence type="ECO:0000313" key="3">
    <source>
        <dbReference type="Proteomes" id="UP000008553"/>
    </source>
</evidence>
<dbReference type="EMBL" id="AABL01001424">
    <property type="protein sequence ID" value="EAA16534.1"/>
    <property type="molecule type" value="Genomic_DNA"/>
</dbReference>
<sequence>MLLEIYNGRKIVILAAPDYLYIPFDIYFFLYCQRQTNVVNIIYIYIYIYIWMTLYMVYTPFGNSIYCFFRPTYLYAIILLYY</sequence>
<feature type="transmembrane region" description="Helical" evidence="1">
    <location>
        <begin position="38"/>
        <end position="57"/>
    </location>
</feature>
<keyword evidence="1" id="KW-1133">Transmembrane helix</keyword>
<keyword evidence="1" id="KW-0472">Membrane</keyword>
<keyword evidence="1" id="KW-0812">Transmembrane</keyword>
<comment type="caution">
    <text evidence="2">The sequence shown here is derived from an EMBL/GenBank/DDBJ whole genome shotgun (WGS) entry which is preliminary data.</text>
</comment>
<evidence type="ECO:0000313" key="2">
    <source>
        <dbReference type="EMBL" id="EAA16534.1"/>
    </source>
</evidence>
<keyword evidence="3" id="KW-1185">Reference proteome</keyword>
<reference evidence="2 3" key="1">
    <citation type="journal article" date="2002" name="Nature">
        <title>Genome sequence and comparative analysis of the model rodent malaria parasite Plasmodium yoelii yoelii.</title>
        <authorList>
            <person name="Carlton J.M."/>
            <person name="Angiuoli S.V."/>
            <person name="Suh B.B."/>
            <person name="Kooij T.W."/>
            <person name="Pertea M."/>
            <person name="Silva J.C."/>
            <person name="Ermolaeva M.D."/>
            <person name="Allen J.E."/>
            <person name="Selengut J.D."/>
            <person name="Koo H.L."/>
            <person name="Peterson J.D."/>
            <person name="Pop M."/>
            <person name="Kosack D.S."/>
            <person name="Shumway M.F."/>
            <person name="Bidwell S.L."/>
            <person name="Shallom S.J."/>
            <person name="van Aken S.E."/>
            <person name="Riedmuller S.B."/>
            <person name="Feldblyum T.V."/>
            <person name="Cho J.K."/>
            <person name="Quackenbush J."/>
            <person name="Sedegah M."/>
            <person name="Shoaibi A."/>
            <person name="Cummings L.M."/>
            <person name="Florens L."/>
            <person name="Yates J.R."/>
            <person name="Raine J.D."/>
            <person name="Sinden R.E."/>
            <person name="Harris M.A."/>
            <person name="Cunningham D.A."/>
            <person name="Preiser P.R."/>
            <person name="Bergman L.W."/>
            <person name="Vaidya A.B."/>
            <person name="van Lin L.H."/>
            <person name="Janse C.J."/>
            <person name="Waters A.P."/>
            <person name="Smith H.O."/>
            <person name="White O.R."/>
            <person name="Salzberg S.L."/>
            <person name="Venter J.C."/>
            <person name="Fraser C.M."/>
            <person name="Hoffman S.L."/>
            <person name="Gardner M.J."/>
            <person name="Carucci D.J."/>
        </authorList>
    </citation>
    <scope>NUCLEOTIDE SEQUENCE [LARGE SCALE GENOMIC DNA]</scope>
    <source>
        <strain evidence="2 3">17XNL</strain>
    </source>
</reference>
<protein>
    <submittedName>
        <fullName evidence="2">Uncharacterized protein</fullName>
    </submittedName>
</protein>
<name>Q7RFR1_PLAYO</name>
<dbReference type="AlphaFoldDB" id="Q7RFR1"/>
<accession>Q7RFR1</accession>